<gene>
    <name evidence="1" type="ORF">ERS075579_03955</name>
</gene>
<evidence type="ECO:0000313" key="1">
    <source>
        <dbReference type="EMBL" id="CPV66186.1"/>
    </source>
</evidence>
<proteinExistence type="predicted"/>
<dbReference type="AlphaFoldDB" id="A0A0U0ZSQ8"/>
<evidence type="ECO:0000313" key="2">
    <source>
        <dbReference type="Proteomes" id="UP000045782"/>
    </source>
</evidence>
<sequence>MSNNPYRIMQADGGSLPTIVDGAGASVLAIDEREVDGATYTTPVFASQQIADRVLDALNASSSESAS</sequence>
<name>A0A0U0ZSQ8_9MYCO</name>
<dbReference type="EMBL" id="CSWP01000009">
    <property type="protein sequence ID" value="CPV66186.1"/>
    <property type="molecule type" value="Genomic_DNA"/>
</dbReference>
<protein>
    <submittedName>
        <fullName evidence="1">Uncharacterized protein</fullName>
    </submittedName>
</protein>
<accession>A0A0U0ZSQ8</accession>
<reference evidence="1 2" key="1">
    <citation type="submission" date="2015-03" db="EMBL/GenBank/DDBJ databases">
        <authorList>
            <person name="Murphy D."/>
        </authorList>
    </citation>
    <scope>NUCLEOTIDE SEQUENCE [LARGE SCALE GENOMIC DNA]</scope>
    <source>
        <strain evidence="1 2">PAP088</strain>
    </source>
</reference>
<dbReference type="RefSeq" id="WP_052618995.1">
    <property type="nucleotide sequence ID" value="NZ_CSWP01000009.1"/>
</dbReference>
<organism evidence="1 2">
    <name type="scientific">Mycobacteroides abscessus</name>
    <dbReference type="NCBI Taxonomy" id="36809"/>
    <lineage>
        <taxon>Bacteria</taxon>
        <taxon>Bacillati</taxon>
        <taxon>Actinomycetota</taxon>
        <taxon>Actinomycetes</taxon>
        <taxon>Mycobacteriales</taxon>
        <taxon>Mycobacteriaceae</taxon>
        <taxon>Mycobacteroides</taxon>
    </lineage>
</organism>
<dbReference type="Proteomes" id="UP000045782">
    <property type="component" value="Unassembled WGS sequence"/>
</dbReference>